<gene>
    <name evidence="2" type="ORF">EXIGLDRAFT_764913</name>
</gene>
<dbReference type="EMBL" id="KV425937">
    <property type="protein sequence ID" value="KZV96846.1"/>
    <property type="molecule type" value="Genomic_DNA"/>
</dbReference>
<dbReference type="AlphaFoldDB" id="A0A165KT75"/>
<evidence type="ECO:0000313" key="2">
    <source>
        <dbReference type="EMBL" id="KZV96846.1"/>
    </source>
</evidence>
<sequence>MSTTTDSSVLDAEIVYGLGPDLHRTMPDGVRVKPGAPAPDPFVHKMRYILAWVDPTNEPDHVWVSINAPHPGIMPPPRYNGPVDCYCADDRDKLGHLGRFGTTPSAQPRLLYPDWLGAISDANYHRAYVPDPFFGEGPCPLKDWPGLLTQWSPDWVEEQGGAARMTAEARRAFVTDVADIDDQLRDALGIPEARLVSLKNHIPSAAATVANLKSGWGDFVMKTMDRRGFLMRHAIGEGRWQDIERRFPGLHESLKESHYLVPPRGVWVSETCARLSVIKEFIRVGVPVYYRWDHSLLNLPAARVLAPPPDLWTPPVRILRTPSSPTLSASSVDVSLISSAELISNASRRSSQRPRTPPLCTTCSGTHAVSVCTAAAASTPTAPRSPSPVSPEPTEAAPADSDDEAMAQVDLEALRAANHDANSANLSLPHNASAEPAPKWFAVQITMPGSFETNAATPTTPNVHVEVAPDSPPPNPAEPIRRGLVERMNMDAPLPPRRQPIRGRPVPRLWVCDRGRALEVIGREEQNGFTNKAIDIIYVCIARGIKFSTPVTVLDPQPARAFVNHKVPRAWMLDSTSSLRDKVERWEFGAKMVLRRPHAVRAAIMEGGLLSRIAQFFLREQRLSFKVGPTRPVIDYGVPLLKRVVRMDNEVLHDDYLTLDEMYVLIGAEVTVSGTDTFIRSFWPTERKMLSEGYDGVWSQVWEDWFVDRLSRLLDFQVMPISGRHWTLLRPIADRDE</sequence>
<evidence type="ECO:0000313" key="3">
    <source>
        <dbReference type="Proteomes" id="UP000077266"/>
    </source>
</evidence>
<keyword evidence="3" id="KW-1185">Reference proteome</keyword>
<protein>
    <submittedName>
        <fullName evidence="2">Uncharacterized protein</fullName>
    </submittedName>
</protein>
<dbReference type="Proteomes" id="UP000077266">
    <property type="component" value="Unassembled WGS sequence"/>
</dbReference>
<name>A0A165KT75_EXIGL</name>
<proteinExistence type="predicted"/>
<accession>A0A165KT75</accession>
<dbReference type="OrthoDB" id="2658589at2759"/>
<reference evidence="2 3" key="1">
    <citation type="journal article" date="2016" name="Mol. Biol. Evol.">
        <title>Comparative Genomics of Early-Diverging Mushroom-Forming Fungi Provides Insights into the Origins of Lignocellulose Decay Capabilities.</title>
        <authorList>
            <person name="Nagy L.G."/>
            <person name="Riley R."/>
            <person name="Tritt A."/>
            <person name="Adam C."/>
            <person name="Daum C."/>
            <person name="Floudas D."/>
            <person name="Sun H."/>
            <person name="Yadav J.S."/>
            <person name="Pangilinan J."/>
            <person name="Larsson K.H."/>
            <person name="Matsuura K."/>
            <person name="Barry K."/>
            <person name="Labutti K."/>
            <person name="Kuo R."/>
            <person name="Ohm R.A."/>
            <person name="Bhattacharya S.S."/>
            <person name="Shirouzu T."/>
            <person name="Yoshinaga Y."/>
            <person name="Martin F.M."/>
            <person name="Grigoriev I.V."/>
            <person name="Hibbett D.S."/>
        </authorList>
    </citation>
    <scope>NUCLEOTIDE SEQUENCE [LARGE SCALE GENOMIC DNA]</scope>
    <source>
        <strain evidence="2 3">HHB12029</strain>
    </source>
</reference>
<dbReference type="InParanoid" id="A0A165KT75"/>
<feature type="region of interest" description="Disordered" evidence="1">
    <location>
        <begin position="378"/>
        <end position="403"/>
    </location>
</feature>
<organism evidence="2 3">
    <name type="scientific">Exidia glandulosa HHB12029</name>
    <dbReference type="NCBI Taxonomy" id="1314781"/>
    <lineage>
        <taxon>Eukaryota</taxon>
        <taxon>Fungi</taxon>
        <taxon>Dikarya</taxon>
        <taxon>Basidiomycota</taxon>
        <taxon>Agaricomycotina</taxon>
        <taxon>Agaricomycetes</taxon>
        <taxon>Auriculariales</taxon>
        <taxon>Exidiaceae</taxon>
        <taxon>Exidia</taxon>
    </lineage>
</organism>
<evidence type="ECO:0000256" key="1">
    <source>
        <dbReference type="SAM" id="MobiDB-lite"/>
    </source>
</evidence>